<dbReference type="SUPFAM" id="SSF51069">
    <property type="entry name" value="Carbonic anhydrase"/>
    <property type="match status" value="1"/>
</dbReference>
<dbReference type="Pfam" id="PF00194">
    <property type="entry name" value="Carb_anhydrase"/>
    <property type="match status" value="1"/>
</dbReference>
<evidence type="ECO:0000256" key="6">
    <source>
        <dbReference type="ARBA" id="ARBA00023239"/>
    </source>
</evidence>
<keyword evidence="5" id="KW-0325">Glycoprotein</keyword>
<comment type="caution">
    <text evidence="9">The sequence shown here is derived from an EMBL/GenBank/DDBJ whole genome shotgun (WGS) entry which is preliminary data.</text>
</comment>
<evidence type="ECO:0000256" key="2">
    <source>
        <dbReference type="ARBA" id="ARBA00012925"/>
    </source>
</evidence>
<comment type="similarity">
    <text evidence="1 7">Belongs to the alpha-carbonic anhydrase family.</text>
</comment>
<keyword evidence="3 7" id="KW-0479">Metal-binding</keyword>
<dbReference type="InterPro" id="IPR023561">
    <property type="entry name" value="Carbonic_anhydrase_a-class"/>
</dbReference>
<dbReference type="PANTHER" id="PTHR18952:SF200">
    <property type="entry name" value="CARBONIC ANHYDRASE"/>
    <property type="match status" value="1"/>
</dbReference>
<evidence type="ECO:0000256" key="7">
    <source>
        <dbReference type="RuleBase" id="RU367011"/>
    </source>
</evidence>
<dbReference type="PROSITE" id="PS00162">
    <property type="entry name" value="ALPHA_CA_1"/>
    <property type="match status" value="1"/>
</dbReference>
<protein>
    <recommendedName>
        <fullName evidence="2 7">Carbonic anhydrase</fullName>
        <ecNumber evidence="2 7">4.2.1.1</ecNumber>
    </recommendedName>
</protein>
<dbReference type="Proteomes" id="UP000465112">
    <property type="component" value="Chromosome 1"/>
</dbReference>
<evidence type="ECO:0000256" key="5">
    <source>
        <dbReference type="ARBA" id="ARBA00023180"/>
    </source>
</evidence>
<reference evidence="9 10" key="1">
    <citation type="submission" date="2019-06" db="EMBL/GenBank/DDBJ databases">
        <title>A chromosome-scale genome assembly of the European perch, Perca fluviatilis.</title>
        <authorList>
            <person name="Roques C."/>
            <person name="Zahm M."/>
            <person name="Cabau C."/>
            <person name="Klopp C."/>
            <person name="Bouchez O."/>
            <person name="Donnadieu C."/>
            <person name="Kuhl H."/>
            <person name="Gislard M."/>
            <person name="Guendouz S."/>
            <person name="Journot L."/>
            <person name="Haffray P."/>
            <person name="Bestin A."/>
            <person name="Morvezen R."/>
            <person name="Feron R."/>
            <person name="Wen M."/>
            <person name="Jouanno E."/>
            <person name="Herpin A."/>
            <person name="Schartl M."/>
            <person name="Postlethwait J."/>
            <person name="Schaerlinger B."/>
            <person name="Chardard D."/>
            <person name="Lecocq T."/>
            <person name="Poncet C."/>
            <person name="Jaffrelo L."/>
            <person name="Lampietro C."/>
            <person name="Guiguen Y."/>
        </authorList>
    </citation>
    <scope>NUCLEOTIDE SEQUENCE [LARGE SCALE GENOMIC DNA]</scope>
    <source>
        <tissue evidence="9">Blood</tissue>
    </source>
</reference>
<name>A0A6A5FN82_PERFL</name>
<dbReference type="AlphaFoldDB" id="A0A6A5FN82"/>
<dbReference type="FunFam" id="3.10.200.10:FF:000003">
    <property type="entry name" value="Carbonic anhydrase 12"/>
    <property type="match status" value="1"/>
</dbReference>
<dbReference type="EC" id="4.2.1.1" evidence="2 7"/>
<dbReference type="SMART" id="SM01057">
    <property type="entry name" value="Carb_anhydrase"/>
    <property type="match status" value="1"/>
</dbReference>
<evidence type="ECO:0000313" key="10">
    <source>
        <dbReference type="Proteomes" id="UP000465112"/>
    </source>
</evidence>
<proteinExistence type="inferred from homology"/>
<dbReference type="GO" id="GO:0008270">
    <property type="term" value="F:zinc ion binding"/>
    <property type="evidence" value="ECO:0007669"/>
    <property type="project" value="UniProtKB-UniRule"/>
</dbReference>
<dbReference type="InterPro" id="IPR001148">
    <property type="entry name" value="CA_dom"/>
</dbReference>
<keyword evidence="6 7" id="KW-0456">Lyase</keyword>
<feature type="domain" description="Alpha-carbonic anhydrase" evidence="8">
    <location>
        <begin position="48"/>
        <end position="317"/>
    </location>
</feature>
<dbReference type="InterPro" id="IPR036398">
    <property type="entry name" value="CA_dom_sf"/>
</dbReference>
<organism evidence="9 10">
    <name type="scientific">Perca fluviatilis</name>
    <name type="common">European perch</name>
    <dbReference type="NCBI Taxonomy" id="8168"/>
    <lineage>
        <taxon>Eukaryota</taxon>
        <taxon>Metazoa</taxon>
        <taxon>Chordata</taxon>
        <taxon>Craniata</taxon>
        <taxon>Vertebrata</taxon>
        <taxon>Euteleostomi</taxon>
        <taxon>Actinopterygii</taxon>
        <taxon>Neopterygii</taxon>
        <taxon>Teleostei</taxon>
        <taxon>Neoteleostei</taxon>
        <taxon>Acanthomorphata</taxon>
        <taxon>Eupercaria</taxon>
        <taxon>Perciformes</taxon>
        <taxon>Percoidei</taxon>
        <taxon>Percidae</taxon>
        <taxon>Percinae</taxon>
        <taxon>Perca</taxon>
    </lineage>
</organism>
<gene>
    <name evidence="9" type="ORF">PFLUV_G00003370</name>
</gene>
<accession>A0A6A5FN82</accession>
<dbReference type="PROSITE" id="PS51144">
    <property type="entry name" value="ALPHA_CA_2"/>
    <property type="match status" value="1"/>
</dbReference>
<dbReference type="InterPro" id="IPR018338">
    <property type="entry name" value="Carbonic_anhydrase_a-class_CS"/>
</dbReference>
<dbReference type="GO" id="GO:0004089">
    <property type="term" value="F:carbonate dehydratase activity"/>
    <property type="evidence" value="ECO:0007669"/>
    <property type="project" value="UniProtKB-UniRule"/>
</dbReference>
<keyword evidence="10" id="KW-1185">Reference proteome</keyword>
<comment type="function">
    <text evidence="7">Reversible hydration of carbon dioxide.</text>
</comment>
<evidence type="ECO:0000313" key="9">
    <source>
        <dbReference type="EMBL" id="KAF1394659.1"/>
    </source>
</evidence>
<dbReference type="PANTHER" id="PTHR18952">
    <property type="entry name" value="CARBONIC ANHYDRASE"/>
    <property type="match status" value="1"/>
</dbReference>
<comment type="catalytic activity">
    <reaction evidence="7">
        <text>hydrogencarbonate + H(+) = CO2 + H2O</text>
        <dbReference type="Rhea" id="RHEA:10748"/>
        <dbReference type="ChEBI" id="CHEBI:15377"/>
        <dbReference type="ChEBI" id="CHEBI:15378"/>
        <dbReference type="ChEBI" id="CHEBI:16526"/>
        <dbReference type="ChEBI" id="CHEBI:17544"/>
        <dbReference type="EC" id="4.2.1.1"/>
    </reaction>
</comment>
<evidence type="ECO:0000259" key="8">
    <source>
        <dbReference type="PROSITE" id="PS51144"/>
    </source>
</evidence>
<sequence>MRDSTAVSKRRREQVRQSIVFKFGMNWIVAAVAVCVFVPSTHCQSSPIAWCYHEPNCNDTTWPTIAAAHCNGSRQSPINIVSASAQIDSSLTAFTFWNYSSKSTMTTIKNTGNTVKVYLGYGVRISGGGLSEDYDSLQFHLHWGNGTSVPGSEHTVDGKRYPMELHIVNSKASYNRNTTQALADSTGFAALGFLIEEMSGNATGQPASWHTLSSYLTNISNSGKNVTVAPGISLDDLLTGVDRTKYYRYLGSLTTPLCNEAVVWTVFKDTIKVSKDVIDLFSQTVRLSNSTSPFMLNVYRDIQSAQHVTTQAASSTSKACYSLALVALSLVLGRS</sequence>
<dbReference type="Gene3D" id="3.10.200.10">
    <property type="entry name" value="Alpha carbonic anhydrase"/>
    <property type="match status" value="1"/>
</dbReference>
<evidence type="ECO:0000256" key="3">
    <source>
        <dbReference type="ARBA" id="ARBA00022723"/>
    </source>
</evidence>
<keyword evidence="4 7" id="KW-0862">Zinc</keyword>
<dbReference type="GO" id="GO:0005886">
    <property type="term" value="C:plasma membrane"/>
    <property type="evidence" value="ECO:0007669"/>
    <property type="project" value="TreeGrafter"/>
</dbReference>
<evidence type="ECO:0000256" key="4">
    <source>
        <dbReference type="ARBA" id="ARBA00022833"/>
    </source>
</evidence>
<dbReference type="EMBL" id="VHII01000001">
    <property type="protein sequence ID" value="KAF1394659.1"/>
    <property type="molecule type" value="Genomic_DNA"/>
</dbReference>
<comment type="cofactor">
    <cofactor evidence="7">
        <name>Zn(2+)</name>
        <dbReference type="ChEBI" id="CHEBI:29105"/>
    </cofactor>
</comment>
<evidence type="ECO:0000256" key="1">
    <source>
        <dbReference type="ARBA" id="ARBA00010718"/>
    </source>
</evidence>